<dbReference type="Pfam" id="PF12730">
    <property type="entry name" value="ABC2_membrane_4"/>
    <property type="match status" value="1"/>
</dbReference>
<evidence type="ECO:0000313" key="3">
    <source>
        <dbReference type="Proteomes" id="UP000594637"/>
    </source>
</evidence>
<keyword evidence="1" id="KW-0472">Membrane</keyword>
<protein>
    <submittedName>
        <fullName evidence="2">ABC transporter permease</fullName>
    </submittedName>
</protein>
<dbReference type="Proteomes" id="UP000594637">
    <property type="component" value="Chromosome"/>
</dbReference>
<dbReference type="RefSeq" id="WP_166857029.1">
    <property type="nucleotide sequence ID" value="NZ_CP063989.1"/>
</dbReference>
<evidence type="ECO:0000313" key="2">
    <source>
        <dbReference type="EMBL" id="QPL05580.1"/>
    </source>
</evidence>
<feature type="transmembrane region" description="Helical" evidence="1">
    <location>
        <begin position="171"/>
        <end position="196"/>
    </location>
</feature>
<accession>A0A7T0LKX2</accession>
<feature type="transmembrane region" description="Helical" evidence="1">
    <location>
        <begin position="88"/>
        <end position="107"/>
    </location>
</feature>
<proteinExistence type="predicted"/>
<organism evidence="2 3">
    <name type="scientific">Actinomyces respiraculi</name>
    <dbReference type="NCBI Taxonomy" id="2744574"/>
    <lineage>
        <taxon>Bacteria</taxon>
        <taxon>Bacillati</taxon>
        <taxon>Actinomycetota</taxon>
        <taxon>Actinomycetes</taxon>
        <taxon>Actinomycetales</taxon>
        <taxon>Actinomycetaceae</taxon>
        <taxon>Actinomyces</taxon>
    </lineage>
</organism>
<keyword evidence="1" id="KW-1133">Transmembrane helix</keyword>
<feature type="transmembrane region" description="Helical" evidence="1">
    <location>
        <begin position="50"/>
        <end position="68"/>
    </location>
</feature>
<name>A0A7T0LKX2_9ACTO</name>
<evidence type="ECO:0000256" key="1">
    <source>
        <dbReference type="SAM" id="Phobius"/>
    </source>
</evidence>
<dbReference type="AlphaFoldDB" id="A0A7T0LKX2"/>
<keyword evidence="1" id="KW-0812">Transmembrane</keyword>
<feature type="transmembrane region" description="Helical" evidence="1">
    <location>
        <begin position="12"/>
        <end position="29"/>
    </location>
</feature>
<dbReference type="KEGG" id="arep:ID810_00855"/>
<reference evidence="2 3" key="1">
    <citation type="submission" date="2020-11" db="EMBL/GenBank/DDBJ databases">
        <title>Actinomyces sp. ZJ750.</title>
        <authorList>
            <person name="Zhou J."/>
        </authorList>
    </citation>
    <scope>NUCLEOTIDE SEQUENCE [LARGE SCALE GENOMIC DNA]</scope>
    <source>
        <strain evidence="2 3">ZJ750</strain>
    </source>
</reference>
<feature type="transmembrane region" description="Helical" evidence="1">
    <location>
        <begin position="138"/>
        <end position="159"/>
    </location>
</feature>
<feature type="transmembrane region" description="Helical" evidence="1">
    <location>
        <begin position="203"/>
        <end position="226"/>
    </location>
</feature>
<gene>
    <name evidence="2" type="ORF">ID810_00855</name>
</gene>
<keyword evidence="3" id="KW-1185">Reference proteome</keyword>
<sequence length="287" mass="29915">MTTSPSLSASPGAVGAVGAGAGAGALAVGTRLPWTTAVRLEVAKMRRLRLWPLSLALLGVSLALSLPLSASARDNLLNTVTDPWPSQLLLVSMTAALVSPLLVSVLASRLVDVEHTGGGWNLSATMGLTPGRLCRAKLTALAGVLAPVVGLQVAVPVLAGQMLGATWALDLAPWLTYAVSLFVLDVVACGLYLLLAALVDNQIICVGVGFLGSFISLFALLMPPWLAHVVPWGYWAAITPTATSGDLSDGTYQVIYQDPSWPWVIGFLLLAAAIFAVATARLDRIER</sequence>
<dbReference type="EMBL" id="CP063989">
    <property type="protein sequence ID" value="QPL05580.1"/>
    <property type="molecule type" value="Genomic_DNA"/>
</dbReference>
<feature type="transmembrane region" description="Helical" evidence="1">
    <location>
        <begin position="261"/>
        <end position="282"/>
    </location>
</feature>